<protein>
    <submittedName>
        <fullName evidence="1">4261_t:CDS:1</fullName>
    </submittedName>
</protein>
<comment type="caution">
    <text evidence="1">The sequence shown here is derived from an EMBL/GenBank/DDBJ whole genome shotgun (WGS) entry which is preliminary data.</text>
</comment>
<dbReference type="EMBL" id="CAJVPU010016739">
    <property type="protein sequence ID" value="CAG8655114.1"/>
    <property type="molecule type" value="Genomic_DNA"/>
</dbReference>
<accession>A0ACA9NH40</accession>
<keyword evidence="2" id="KW-1185">Reference proteome</keyword>
<evidence type="ECO:0000313" key="1">
    <source>
        <dbReference type="EMBL" id="CAG8655114.1"/>
    </source>
</evidence>
<name>A0ACA9NH40_9GLOM</name>
<evidence type="ECO:0000313" key="2">
    <source>
        <dbReference type="Proteomes" id="UP000789702"/>
    </source>
</evidence>
<gene>
    <name evidence="1" type="ORF">DHETER_LOCUS9484</name>
</gene>
<organism evidence="1 2">
    <name type="scientific">Dentiscutata heterogama</name>
    <dbReference type="NCBI Taxonomy" id="1316150"/>
    <lineage>
        <taxon>Eukaryota</taxon>
        <taxon>Fungi</taxon>
        <taxon>Fungi incertae sedis</taxon>
        <taxon>Mucoromycota</taxon>
        <taxon>Glomeromycotina</taxon>
        <taxon>Glomeromycetes</taxon>
        <taxon>Diversisporales</taxon>
        <taxon>Gigasporaceae</taxon>
        <taxon>Dentiscutata</taxon>
    </lineage>
</organism>
<feature type="non-terminal residue" evidence="1">
    <location>
        <position position="1"/>
    </location>
</feature>
<dbReference type="Proteomes" id="UP000789702">
    <property type="component" value="Unassembled WGS sequence"/>
</dbReference>
<sequence>KSLKRFLQDDFLRQFLVRFVLCSALLKAHKSFQDEKHFPSSCPSLPYTLFDSPNLLAKLRQITIEAHVESLYSFPTLVVEVIV</sequence>
<reference evidence="1" key="1">
    <citation type="submission" date="2021-06" db="EMBL/GenBank/DDBJ databases">
        <authorList>
            <person name="Kallberg Y."/>
            <person name="Tangrot J."/>
            <person name="Rosling A."/>
        </authorList>
    </citation>
    <scope>NUCLEOTIDE SEQUENCE</scope>
    <source>
        <strain evidence="1">IL203A</strain>
    </source>
</reference>
<proteinExistence type="predicted"/>